<sequence length="42" mass="4736">MVAHRAYQVRRLGRLEGQLEKMLVTHKAGLILAHHLPGVPTH</sequence>
<reference evidence="1" key="2">
    <citation type="journal article" date="2015" name="Data Brief">
        <title>Shoot transcriptome of the giant reed, Arundo donax.</title>
        <authorList>
            <person name="Barrero R.A."/>
            <person name="Guerrero F.D."/>
            <person name="Moolhuijzen P."/>
            <person name="Goolsby J.A."/>
            <person name="Tidwell J."/>
            <person name="Bellgard S.E."/>
            <person name="Bellgard M.I."/>
        </authorList>
    </citation>
    <scope>NUCLEOTIDE SEQUENCE</scope>
    <source>
        <tissue evidence="1">Shoot tissue taken approximately 20 cm above the soil surface</tissue>
    </source>
</reference>
<dbReference type="EMBL" id="GBRH01264768">
    <property type="protein sequence ID" value="JAD33127.1"/>
    <property type="molecule type" value="Transcribed_RNA"/>
</dbReference>
<dbReference type="AlphaFoldDB" id="A0A0A8ZE60"/>
<evidence type="ECO:0000313" key="1">
    <source>
        <dbReference type="EMBL" id="JAD33127.1"/>
    </source>
</evidence>
<protein>
    <submittedName>
        <fullName evidence="1">Uncharacterized protein</fullName>
    </submittedName>
</protein>
<name>A0A0A8ZE60_ARUDO</name>
<organism evidence="1">
    <name type="scientific">Arundo donax</name>
    <name type="common">Giant reed</name>
    <name type="synonym">Donax arundinaceus</name>
    <dbReference type="NCBI Taxonomy" id="35708"/>
    <lineage>
        <taxon>Eukaryota</taxon>
        <taxon>Viridiplantae</taxon>
        <taxon>Streptophyta</taxon>
        <taxon>Embryophyta</taxon>
        <taxon>Tracheophyta</taxon>
        <taxon>Spermatophyta</taxon>
        <taxon>Magnoliopsida</taxon>
        <taxon>Liliopsida</taxon>
        <taxon>Poales</taxon>
        <taxon>Poaceae</taxon>
        <taxon>PACMAD clade</taxon>
        <taxon>Arundinoideae</taxon>
        <taxon>Arundineae</taxon>
        <taxon>Arundo</taxon>
    </lineage>
</organism>
<accession>A0A0A8ZE60</accession>
<reference evidence="1" key="1">
    <citation type="submission" date="2014-09" db="EMBL/GenBank/DDBJ databases">
        <authorList>
            <person name="Magalhaes I.L.F."/>
            <person name="Oliveira U."/>
            <person name="Santos F.R."/>
            <person name="Vidigal T.H.D.A."/>
            <person name="Brescovit A.D."/>
            <person name="Santos A.J."/>
        </authorList>
    </citation>
    <scope>NUCLEOTIDE SEQUENCE</scope>
    <source>
        <tissue evidence="1">Shoot tissue taken approximately 20 cm above the soil surface</tissue>
    </source>
</reference>
<proteinExistence type="predicted"/>